<dbReference type="AlphaFoldDB" id="K1VA77"/>
<dbReference type="SUPFAM" id="SSF53756">
    <property type="entry name" value="UDP-Glycosyltransferase/glycogen phosphorylase"/>
    <property type="match status" value="1"/>
</dbReference>
<dbReference type="PANTHER" id="PTHR45871:SF1">
    <property type="entry name" value="PHOSPHATIDYLINOSITOL N-ACETYLGLUCOSAMINYLTRANSFERASE SUBUNIT A"/>
    <property type="match status" value="1"/>
</dbReference>
<dbReference type="InterPro" id="IPR013234">
    <property type="entry name" value="PIGA_GPI_anchor_biosynthesis"/>
</dbReference>
<feature type="domain" description="Phospholipid/glycerol acyltransferase" evidence="4">
    <location>
        <begin position="81"/>
        <end position="175"/>
    </location>
</feature>
<dbReference type="CDD" id="cd03796">
    <property type="entry name" value="GT4_PIG-A-like"/>
    <property type="match status" value="1"/>
</dbReference>
<name>K1VA77_TRIAC</name>
<dbReference type="PANTHER" id="PTHR45871">
    <property type="entry name" value="N-ACETYLGLUCOSAMINYL-PHOSPHATIDYLINOSITOL BIOSYNTHETIC PROTEIN"/>
    <property type="match status" value="1"/>
</dbReference>
<organism evidence="5 6">
    <name type="scientific">Trichosporon asahii var. asahii (strain CBS 8904)</name>
    <name type="common">Yeast</name>
    <dbReference type="NCBI Taxonomy" id="1220162"/>
    <lineage>
        <taxon>Eukaryota</taxon>
        <taxon>Fungi</taxon>
        <taxon>Dikarya</taxon>
        <taxon>Basidiomycota</taxon>
        <taxon>Agaricomycotina</taxon>
        <taxon>Tremellomycetes</taxon>
        <taxon>Trichosporonales</taxon>
        <taxon>Trichosporonaceae</taxon>
        <taxon>Trichosporon</taxon>
    </lineage>
</organism>
<accession>K1VA77</accession>
<dbReference type="Pfam" id="PF08288">
    <property type="entry name" value="PIGA"/>
    <property type="match status" value="1"/>
</dbReference>
<dbReference type="OMA" id="MSEDMAV"/>
<dbReference type="HOGENOM" id="CLU_019267_1_0_1"/>
<evidence type="ECO:0000313" key="6">
    <source>
        <dbReference type="Proteomes" id="UP000006757"/>
    </source>
</evidence>
<feature type="region of interest" description="Disordered" evidence="2">
    <location>
        <begin position="772"/>
        <end position="793"/>
    </location>
</feature>
<evidence type="ECO:0000313" key="5">
    <source>
        <dbReference type="EMBL" id="EKC97620.1"/>
    </source>
</evidence>
<dbReference type="CDD" id="cd07989">
    <property type="entry name" value="LPLAT_AGPAT-like"/>
    <property type="match status" value="1"/>
</dbReference>
<dbReference type="InParanoid" id="K1VA77"/>
<dbReference type="GO" id="GO:0016746">
    <property type="term" value="F:acyltransferase activity"/>
    <property type="evidence" value="ECO:0007669"/>
    <property type="project" value="InterPro"/>
</dbReference>
<feature type="transmembrane region" description="Helical" evidence="3">
    <location>
        <begin position="14"/>
        <end position="34"/>
    </location>
</feature>
<dbReference type="InterPro" id="IPR002123">
    <property type="entry name" value="Plipid/glycerol_acylTrfase"/>
</dbReference>
<dbReference type="FunCoup" id="K1VA77">
    <property type="interactions" value="188"/>
</dbReference>
<keyword evidence="6" id="KW-1185">Reference proteome</keyword>
<evidence type="ECO:0000256" key="2">
    <source>
        <dbReference type="SAM" id="MobiDB-lite"/>
    </source>
</evidence>
<dbReference type="eggNOG" id="KOG1111">
    <property type="taxonomic scope" value="Eukaryota"/>
</dbReference>
<keyword evidence="1 5" id="KW-0808">Transferase</keyword>
<dbReference type="STRING" id="1220162.K1VA77"/>
<dbReference type="InterPro" id="IPR039507">
    <property type="entry name" value="PIG-A/GPI3"/>
</dbReference>
<dbReference type="UniPathway" id="UPA00196"/>
<sequence length="793" mass="87634">MSVLSKAGYYLRSIQYYTLLLSVGFLATFIALVATACGRRFDTDYYVARTFYYIAGPLMGWSFDVEGEEHLTNLEKEGKSAVLLGNHQNVVDILYLGRIFPKHAAIMAKKELKWVPGLGWFMSLSGSVFIDRGNNKSAIQSMKLAGDEMKRKKKGAFYLAIQSGTPIVPVVCENYSRLLKKGSYFKTGTLKIKVLPPIETKGLKVPDDVPALIEKVRGQMSATLKEISQPAPKTSKKETPKRSSSPTPLLKESKHKSYQSTDKTDVAVDAVPKDAEEKDSKLAVALIEKRMISDFFHPNVGGVEGHIYSLSVELLRRGHKVIVITHHAGKRVGVRYLAPGLKVYHVPFVTLASSASLPNYLMFLPWFRTIILREKINLVHGHGSLSSLAHEAIHHGGLLGVRSVFSDHSLFSFDDSVGILTNKLLASALRNVYACICVSHTGRENTSLRGEVEPERISVIPNALVASQFQPTAPYIPSAGDNSITIVVISRLVYRKGIDLLVSAAPRICAAYPNVRFLIGGDGPKMLDLLQMRENNQLQDRVELLGSVRPRDVNDTLRRGQIYLNTSLTEAFGISIIEAACSGLFVVSTRVGGVPEILPGDMVEFARADEDGESASERSELRPPVEKCGLTLDIIRALTRAIETIQSGSHDPALAHQRMEDMYSWASVAERTEQVYRRVMAQPVWTPYERLSRLFSLGPVFGPILCAITAVQWWWYLFVCAVVPESEIEVVEDDWDAGRFAQAKNQGEPKEVVMSEDMAVSKPEWTGVIQQRPADAQPCSQDAAEPATAAYPV</sequence>
<dbReference type="GO" id="GO:0000506">
    <property type="term" value="C:glycosylphosphatidylinositol-N-acetylglucosaminyltransferase (GPI-GnT) complex"/>
    <property type="evidence" value="ECO:0007669"/>
    <property type="project" value="InterPro"/>
</dbReference>
<dbReference type="GO" id="GO:0017176">
    <property type="term" value="F:phosphatidylinositol N-acetylglucosaminyltransferase activity"/>
    <property type="evidence" value="ECO:0007669"/>
    <property type="project" value="InterPro"/>
</dbReference>
<evidence type="ECO:0000256" key="1">
    <source>
        <dbReference type="ARBA" id="ARBA00022679"/>
    </source>
</evidence>
<proteinExistence type="predicted"/>
<evidence type="ECO:0000259" key="4">
    <source>
        <dbReference type="SMART" id="SM00563"/>
    </source>
</evidence>
<comment type="caution">
    <text evidence="5">The sequence shown here is derived from an EMBL/GenBank/DDBJ whole genome shotgun (WGS) entry which is preliminary data.</text>
</comment>
<evidence type="ECO:0000256" key="3">
    <source>
        <dbReference type="SAM" id="Phobius"/>
    </source>
</evidence>
<dbReference type="Pfam" id="PF13692">
    <property type="entry name" value="Glyco_trans_1_4"/>
    <property type="match status" value="1"/>
</dbReference>
<dbReference type="Gene3D" id="3.40.50.2000">
    <property type="entry name" value="Glycogen Phosphorylase B"/>
    <property type="match status" value="2"/>
</dbReference>
<protein>
    <submittedName>
        <fullName evidence="5">Transferase</fullName>
    </submittedName>
</protein>
<dbReference type="GO" id="GO:0006506">
    <property type="term" value="P:GPI anchor biosynthetic process"/>
    <property type="evidence" value="ECO:0007669"/>
    <property type="project" value="UniProtKB-UniPathway"/>
</dbReference>
<dbReference type="SUPFAM" id="SSF69593">
    <property type="entry name" value="Glycerol-3-phosphate (1)-acyltransferase"/>
    <property type="match status" value="1"/>
</dbReference>
<keyword evidence="3" id="KW-1133">Transmembrane helix</keyword>
<dbReference type="SMART" id="SM00563">
    <property type="entry name" value="PlsC"/>
    <property type="match status" value="1"/>
</dbReference>
<dbReference type="eggNOG" id="KOG2848">
    <property type="taxonomic scope" value="Eukaryota"/>
</dbReference>
<keyword evidence="3" id="KW-0812">Transmembrane</keyword>
<dbReference type="Pfam" id="PF01553">
    <property type="entry name" value="Acyltransferase"/>
    <property type="match status" value="1"/>
</dbReference>
<feature type="region of interest" description="Disordered" evidence="2">
    <location>
        <begin position="223"/>
        <end position="265"/>
    </location>
</feature>
<dbReference type="EMBL" id="AMBO01000406">
    <property type="protein sequence ID" value="EKC97620.1"/>
    <property type="molecule type" value="Genomic_DNA"/>
</dbReference>
<gene>
    <name evidence="5" type="ORF">A1Q2_08079</name>
</gene>
<dbReference type="Proteomes" id="UP000006757">
    <property type="component" value="Unassembled WGS sequence"/>
</dbReference>
<dbReference type="OrthoDB" id="734129at2759"/>
<keyword evidence="3" id="KW-0472">Membrane</keyword>
<reference evidence="5 6" key="1">
    <citation type="journal article" date="2012" name="Eukaryot. Cell">
        <title>Genome sequence of the Trichosporon asahii environmental strain CBS 8904.</title>
        <authorList>
            <person name="Yang R.Y."/>
            <person name="Li H.T."/>
            <person name="Zhu H."/>
            <person name="Zhou G.P."/>
            <person name="Wang M."/>
            <person name="Wang L."/>
        </authorList>
    </citation>
    <scope>NUCLEOTIDE SEQUENCE [LARGE SCALE GENOMIC DNA]</scope>
    <source>
        <strain evidence="5 6">CBS 8904</strain>
    </source>
</reference>